<feature type="non-terminal residue" evidence="2">
    <location>
        <position position="87"/>
    </location>
</feature>
<proteinExistence type="predicted"/>
<evidence type="ECO:0000313" key="3">
    <source>
        <dbReference type="Proteomes" id="UP001432322"/>
    </source>
</evidence>
<dbReference type="Pfam" id="PF00646">
    <property type="entry name" value="F-box"/>
    <property type="match status" value="1"/>
</dbReference>
<evidence type="ECO:0000313" key="2">
    <source>
        <dbReference type="EMBL" id="GMT24783.1"/>
    </source>
</evidence>
<sequence>LMAADIDLTDNQCLLGNLSTKIFENAPNHKDEDILSHMPSECLLKILSFLDFRSLNVMPCVSQKMFHFLLDRPSMLKEKADELKVIQ</sequence>
<dbReference type="SUPFAM" id="SSF81383">
    <property type="entry name" value="F-box domain"/>
    <property type="match status" value="1"/>
</dbReference>
<feature type="domain" description="F-box" evidence="1">
    <location>
        <begin position="32"/>
        <end position="79"/>
    </location>
</feature>
<dbReference type="PROSITE" id="PS50181">
    <property type="entry name" value="FBOX"/>
    <property type="match status" value="1"/>
</dbReference>
<feature type="non-terminal residue" evidence="2">
    <location>
        <position position="1"/>
    </location>
</feature>
<accession>A0AAV5VZF5</accession>
<dbReference type="InterPro" id="IPR001810">
    <property type="entry name" value="F-box_dom"/>
</dbReference>
<protein>
    <recommendedName>
        <fullName evidence="1">F-box domain-containing protein</fullName>
    </recommendedName>
</protein>
<dbReference type="Gene3D" id="1.20.1280.50">
    <property type="match status" value="1"/>
</dbReference>
<organism evidence="2 3">
    <name type="scientific">Pristionchus fissidentatus</name>
    <dbReference type="NCBI Taxonomy" id="1538716"/>
    <lineage>
        <taxon>Eukaryota</taxon>
        <taxon>Metazoa</taxon>
        <taxon>Ecdysozoa</taxon>
        <taxon>Nematoda</taxon>
        <taxon>Chromadorea</taxon>
        <taxon>Rhabditida</taxon>
        <taxon>Rhabditina</taxon>
        <taxon>Diplogasteromorpha</taxon>
        <taxon>Diplogasteroidea</taxon>
        <taxon>Neodiplogasteridae</taxon>
        <taxon>Pristionchus</taxon>
    </lineage>
</organism>
<reference evidence="2" key="1">
    <citation type="submission" date="2023-10" db="EMBL/GenBank/DDBJ databases">
        <title>Genome assembly of Pristionchus species.</title>
        <authorList>
            <person name="Yoshida K."/>
            <person name="Sommer R.J."/>
        </authorList>
    </citation>
    <scope>NUCLEOTIDE SEQUENCE</scope>
    <source>
        <strain evidence="2">RS5133</strain>
    </source>
</reference>
<dbReference type="InterPro" id="IPR036047">
    <property type="entry name" value="F-box-like_dom_sf"/>
</dbReference>
<gene>
    <name evidence="2" type="ORF">PFISCL1PPCAC_16080</name>
</gene>
<dbReference type="Proteomes" id="UP001432322">
    <property type="component" value="Unassembled WGS sequence"/>
</dbReference>
<comment type="caution">
    <text evidence="2">The sequence shown here is derived from an EMBL/GenBank/DDBJ whole genome shotgun (WGS) entry which is preliminary data.</text>
</comment>
<name>A0AAV5VZF5_9BILA</name>
<keyword evidence="3" id="KW-1185">Reference proteome</keyword>
<dbReference type="SMART" id="SM00256">
    <property type="entry name" value="FBOX"/>
    <property type="match status" value="1"/>
</dbReference>
<evidence type="ECO:0000259" key="1">
    <source>
        <dbReference type="PROSITE" id="PS50181"/>
    </source>
</evidence>
<dbReference type="AlphaFoldDB" id="A0AAV5VZF5"/>
<dbReference type="EMBL" id="BTSY01000004">
    <property type="protein sequence ID" value="GMT24783.1"/>
    <property type="molecule type" value="Genomic_DNA"/>
</dbReference>